<accession>A0A8T3D2Q7</accession>
<reference evidence="1" key="1">
    <citation type="submission" date="2021-01" db="EMBL/GenBank/DDBJ databases">
        <authorList>
            <person name="Zahm M."/>
            <person name="Roques C."/>
            <person name="Cabau C."/>
            <person name="Klopp C."/>
            <person name="Donnadieu C."/>
            <person name="Jouanno E."/>
            <person name="Lampietro C."/>
            <person name="Louis A."/>
            <person name="Herpin A."/>
            <person name="Echchiki A."/>
            <person name="Berthelot C."/>
            <person name="Parey E."/>
            <person name="Roest-Crollius H."/>
            <person name="Braasch I."/>
            <person name="Postlethwait J."/>
            <person name="Bobe J."/>
            <person name="Montfort J."/>
            <person name="Bouchez O."/>
            <person name="Begum T."/>
            <person name="Mejri S."/>
            <person name="Adams A."/>
            <person name="Chen W.-J."/>
            <person name="Guiguen Y."/>
        </authorList>
    </citation>
    <scope>NUCLEOTIDE SEQUENCE</scope>
    <source>
        <tissue evidence="1">Blood</tissue>
    </source>
</reference>
<dbReference type="InterPro" id="IPR050135">
    <property type="entry name" value="dGTPase-like"/>
</dbReference>
<dbReference type="InterPro" id="IPR011029">
    <property type="entry name" value="DEATH-like_dom_sf"/>
</dbReference>
<dbReference type="AlphaFoldDB" id="A0A8T3D2Q7"/>
<organism evidence="1 2">
    <name type="scientific">Albula goreensis</name>
    <dbReference type="NCBI Taxonomy" id="1534307"/>
    <lineage>
        <taxon>Eukaryota</taxon>
        <taxon>Metazoa</taxon>
        <taxon>Chordata</taxon>
        <taxon>Craniata</taxon>
        <taxon>Vertebrata</taxon>
        <taxon>Euteleostomi</taxon>
        <taxon>Actinopterygii</taxon>
        <taxon>Neopterygii</taxon>
        <taxon>Teleostei</taxon>
        <taxon>Albuliformes</taxon>
        <taxon>Albulidae</taxon>
        <taxon>Albula</taxon>
    </lineage>
</organism>
<dbReference type="OrthoDB" id="9991235at2759"/>
<evidence type="ECO:0000313" key="2">
    <source>
        <dbReference type="Proteomes" id="UP000829720"/>
    </source>
</evidence>
<dbReference type="Gene3D" id="1.10.3210.10">
    <property type="entry name" value="Hypothetical protein af1432"/>
    <property type="match status" value="2"/>
</dbReference>
<gene>
    <name evidence="1" type="ORF">AGOR_G00151680</name>
</gene>
<name>A0A8T3D2Q7_9TELE</name>
<dbReference type="GO" id="GO:0005634">
    <property type="term" value="C:nucleus"/>
    <property type="evidence" value="ECO:0007669"/>
    <property type="project" value="TreeGrafter"/>
</dbReference>
<dbReference type="Gene3D" id="3.30.70.2760">
    <property type="match status" value="1"/>
</dbReference>
<dbReference type="PANTHER" id="PTHR11373:SF4">
    <property type="entry name" value="DEOXYNUCLEOSIDE TRIPHOSPHATE TRIPHOSPHOHYDROLASE SAMHD1"/>
    <property type="match status" value="1"/>
</dbReference>
<evidence type="ECO:0008006" key="3">
    <source>
        <dbReference type="Google" id="ProtNLM"/>
    </source>
</evidence>
<dbReference type="GO" id="GO:0008832">
    <property type="term" value="F:dGTPase activity"/>
    <property type="evidence" value="ECO:0007669"/>
    <property type="project" value="TreeGrafter"/>
</dbReference>
<keyword evidence="2" id="KW-1185">Reference proteome</keyword>
<dbReference type="Proteomes" id="UP000829720">
    <property type="component" value="Unassembled WGS sequence"/>
</dbReference>
<dbReference type="GO" id="GO:0051607">
    <property type="term" value="P:defense response to virus"/>
    <property type="evidence" value="ECO:0007669"/>
    <property type="project" value="TreeGrafter"/>
</dbReference>
<dbReference type="EMBL" id="JAERUA010000014">
    <property type="protein sequence ID" value="KAI1890240.1"/>
    <property type="molecule type" value="Genomic_DNA"/>
</dbReference>
<comment type="caution">
    <text evidence="1">The sequence shown here is derived from an EMBL/GenBank/DDBJ whole genome shotgun (WGS) entry which is preliminary data.</text>
</comment>
<sequence length="504" mass="58442">MTETSSVQIAGLCHDLGERRTPFTLPCEHPIIPESYPYRHEQASVQMFDHLVQVNALESVMKHYGLVLPADLEFIKELINGPLDSRPQDCYHLGIQNNFDYERSLKFARVCEVEGRKHICTRDKEVDNLYNMFHTRNGLHRRAYQHKVSNAIELMITEALVKAKDYIKMSEAIKDMEAYSKLTDNVFDKILNSTDPNLTGAREILEDIHCRKLYKCVGLMYIENQLNKKTKDVRQKEVEEYLGKWPGLSKDDFKVLVVDMTYGMKDKNPIDCMHFYSKENPNKAFKIPKDRVSQLLPEKFSEQLIQVFCTKKEEQTLKEGKKCFEEWSKRQRCSPPAVPFVDNNRGELIKKLTDIQYVVNALKEKFPGKEFPSITSPEKQMEELYSFLDSEGDAVKSAFFTVLSEKEPHLVKELAVGFVDGKKEKLIKTLTHVKPLVDALEDKVQDIELPNIHYDSDSSEKQMEDLYSFLDSEVQAVKSAFYTVLSEKEPHLVRYLSWIETPQQ</sequence>
<dbReference type="SUPFAM" id="SSF109604">
    <property type="entry name" value="HD-domain/PDEase-like"/>
    <property type="match status" value="1"/>
</dbReference>
<protein>
    <recommendedName>
        <fullName evidence="3">HD domain-containing protein</fullName>
    </recommendedName>
</protein>
<dbReference type="Gene3D" id="1.10.533.10">
    <property type="entry name" value="Death Domain, Fas"/>
    <property type="match status" value="2"/>
</dbReference>
<evidence type="ECO:0000313" key="1">
    <source>
        <dbReference type="EMBL" id="KAI1890240.1"/>
    </source>
</evidence>
<dbReference type="GO" id="GO:0045088">
    <property type="term" value="P:regulation of innate immune response"/>
    <property type="evidence" value="ECO:0007669"/>
    <property type="project" value="TreeGrafter"/>
</dbReference>
<dbReference type="GO" id="GO:0006203">
    <property type="term" value="P:dGTP catabolic process"/>
    <property type="evidence" value="ECO:0007669"/>
    <property type="project" value="TreeGrafter"/>
</dbReference>
<proteinExistence type="predicted"/>
<dbReference type="PANTHER" id="PTHR11373">
    <property type="entry name" value="DEOXYNUCLEOSIDE TRIPHOSPHATE TRIPHOSPHOHYDROLASE"/>
    <property type="match status" value="1"/>
</dbReference>